<dbReference type="CDD" id="cd01377">
    <property type="entry name" value="MYSc_class_II"/>
    <property type="match status" value="1"/>
</dbReference>
<feature type="binding site" evidence="8">
    <location>
        <begin position="175"/>
        <end position="182"/>
    </location>
    <ligand>
        <name>ATP</name>
        <dbReference type="ChEBI" id="CHEBI:30616"/>
    </ligand>
</feature>
<dbReference type="OMA" id="NCACYLR"/>
<keyword evidence="13" id="KW-1185">Reference proteome</keyword>
<dbReference type="InterPro" id="IPR004009">
    <property type="entry name" value="SH3_Myosin"/>
</dbReference>
<dbReference type="Pfam" id="PF00063">
    <property type="entry name" value="Myosin_head"/>
    <property type="match status" value="1"/>
</dbReference>
<feature type="domain" description="Myosin motor" evidence="10">
    <location>
        <begin position="82"/>
        <end position="777"/>
    </location>
</feature>
<evidence type="ECO:0000256" key="3">
    <source>
        <dbReference type="ARBA" id="ARBA00022840"/>
    </source>
</evidence>
<dbReference type="Pfam" id="PF01576">
    <property type="entry name" value="Myosin_tail_1"/>
    <property type="match status" value="1"/>
</dbReference>
<feature type="region of interest" description="Actin-binding" evidence="8">
    <location>
        <begin position="655"/>
        <end position="677"/>
    </location>
</feature>
<dbReference type="Proteomes" id="UP000261620">
    <property type="component" value="Unplaced"/>
</dbReference>
<reference evidence="12" key="1">
    <citation type="submission" date="2025-08" db="UniProtKB">
        <authorList>
            <consortium name="Ensembl"/>
        </authorList>
    </citation>
    <scope>IDENTIFICATION</scope>
</reference>
<dbReference type="GO" id="GO:0031032">
    <property type="term" value="P:actomyosin structure organization"/>
    <property type="evidence" value="ECO:0007669"/>
    <property type="project" value="TreeGrafter"/>
</dbReference>
<evidence type="ECO:0000256" key="9">
    <source>
        <dbReference type="SAM" id="MobiDB-lite"/>
    </source>
</evidence>
<keyword evidence="2 8" id="KW-0547">Nucleotide-binding</keyword>
<evidence type="ECO:0000259" key="10">
    <source>
        <dbReference type="PROSITE" id="PS51456"/>
    </source>
</evidence>
<feature type="region of interest" description="Disordered" evidence="9">
    <location>
        <begin position="1751"/>
        <end position="1792"/>
    </location>
</feature>
<dbReference type="GO" id="GO:0051015">
    <property type="term" value="F:actin filament binding"/>
    <property type="evidence" value="ECO:0007669"/>
    <property type="project" value="InterPro"/>
</dbReference>
<keyword evidence="6 8" id="KW-0505">Motor protein</keyword>
<dbReference type="Gene3D" id="6.10.250.2420">
    <property type="match status" value="1"/>
</dbReference>
<feature type="region of interest" description="Disordered" evidence="9">
    <location>
        <begin position="1688"/>
        <end position="1720"/>
    </location>
</feature>
<dbReference type="PANTHER" id="PTHR45615:SF23">
    <property type="entry name" value="MYOSIN-11"/>
    <property type="match status" value="1"/>
</dbReference>
<dbReference type="PROSITE" id="PS51456">
    <property type="entry name" value="MYOSIN_MOTOR"/>
    <property type="match status" value="1"/>
</dbReference>
<comment type="similarity">
    <text evidence="1 8">Belongs to the TRAFAC class myosin-kinesin ATPase superfamily. Myosin family.</text>
</comment>
<dbReference type="Gene3D" id="3.40.850.10">
    <property type="entry name" value="Kinesin motor domain"/>
    <property type="match status" value="1"/>
</dbReference>
<name>A0A3Q3X6K5_MOLML</name>
<evidence type="ECO:0000256" key="7">
    <source>
        <dbReference type="ARBA" id="ARBA00023203"/>
    </source>
</evidence>
<feature type="region of interest" description="Disordered" evidence="9">
    <location>
        <begin position="1648"/>
        <end position="1672"/>
    </location>
</feature>
<dbReference type="Gene3D" id="1.10.10.820">
    <property type="match status" value="1"/>
</dbReference>
<dbReference type="STRING" id="94237.ENSMMOP00000026643"/>
<dbReference type="GO" id="GO:0005737">
    <property type="term" value="C:cytoplasm"/>
    <property type="evidence" value="ECO:0007669"/>
    <property type="project" value="TreeGrafter"/>
</dbReference>
<dbReference type="Gene3D" id="1.20.5.4820">
    <property type="match status" value="1"/>
</dbReference>
<keyword evidence="7 8" id="KW-0009">Actin-binding</keyword>
<dbReference type="SUPFAM" id="SSF90257">
    <property type="entry name" value="Myosin rod fragments"/>
    <property type="match status" value="6"/>
</dbReference>
<feature type="compositionally biased region" description="Basic and acidic residues" evidence="9">
    <location>
        <begin position="1763"/>
        <end position="1787"/>
    </location>
</feature>
<protein>
    <recommendedName>
        <fullName evidence="14">Myosin, heavy chain 11b, smooth muscle</fullName>
    </recommendedName>
</protein>
<evidence type="ECO:0000256" key="4">
    <source>
        <dbReference type="ARBA" id="ARBA00023054"/>
    </source>
</evidence>
<dbReference type="Ensembl" id="ENSMMOT00000027098.1">
    <property type="protein sequence ID" value="ENSMMOP00000026643.1"/>
    <property type="gene ID" value="ENSMMOG00000020178.1"/>
</dbReference>
<dbReference type="SMART" id="SM00242">
    <property type="entry name" value="MYSc"/>
    <property type="match status" value="1"/>
</dbReference>
<dbReference type="InterPro" id="IPR002928">
    <property type="entry name" value="Myosin_tail"/>
</dbReference>
<reference evidence="12" key="2">
    <citation type="submission" date="2025-09" db="UniProtKB">
        <authorList>
            <consortium name="Ensembl"/>
        </authorList>
    </citation>
    <scope>IDENTIFICATION</scope>
</reference>
<dbReference type="Pfam" id="PF02736">
    <property type="entry name" value="Myosin_N"/>
    <property type="match status" value="1"/>
</dbReference>
<dbReference type="PRINTS" id="PR00193">
    <property type="entry name" value="MYOSINHEAVY"/>
</dbReference>
<evidence type="ECO:0000256" key="1">
    <source>
        <dbReference type="ARBA" id="ARBA00008314"/>
    </source>
</evidence>
<evidence type="ECO:0000256" key="8">
    <source>
        <dbReference type="PROSITE-ProRule" id="PRU00782"/>
    </source>
</evidence>
<evidence type="ECO:0000313" key="13">
    <source>
        <dbReference type="Proteomes" id="UP000261620"/>
    </source>
</evidence>
<feature type="compositionally biased region" description="Basic and acidic residues" evidence="9">
    <location>
        <begin position="1025"/>
        <end position="1058"/>
    </location>
</feature>
<dbReference type="GO" id="GO:0032982">
    <property type="term" value="C:myosin filament"/>
    <property type="evidence" value="ECO:0007669"/>
    <property type="project" value="TreeGrafter"/>
</dbReference>
<dbReference type="PROSITE" id="PS51844">
    <property type="entry name" value="SH3_LIKE"/>
    <property type="match status" value="1"/>
</dbReference>
<dbReference type="Gene3D" id="2.30.30.360">
    <property type="entry name" value="Myosin S1 fragment, N-terminal"/>
    <property type="match status" value="1"/>
</dbReference>
<dbReference type="GO" id="GO:0005524">
    <property type="term" value="F:ATP binding"/>
    <property type="evidence" value="ECO:0007669"/>
    <property type="project" value="UniProtKB-UniRule"/>
</dbReference>
<dbReference type="PANTHER" id="PTHR45615">
    <property type="entry name" value="MYOSIN HEAVY CHAIN, NON-MUSCLE"/>
    <property type="match status" value="1"/>
</dbReference>
<evidence type="ECO:0000256" key="5">
    <source>
        <dbReference type="ARBA" id="ARBA00023123"/>
    </source>
</evidence>
<feature type="region of interest" description="Disordered" evidence="9">
    <location>
        <begin position="1005"/>
        <end position="1058"/>
    </location>
</feature>
<organism evidence="12 13">
    <name type="scientific">Mola mola</name>
    <name type="common">Ocean sunfish</name>
    <name type="synonym">Tetraodon mola</name>
    <dbReference type="NCBI Taxonomy" id="94237"/>
    <lineage>
        <taxon>Eukaryota</taxon>
        <taxon>Metazoa</taxon>
        <taxon>Chordata</taxon>
        <taxon>Craniata</taxon>
        <taxon>Vertebrata</taxon>
        <taxon>Euteleostomi</taxon>
        <taxon>Actinopterygii</taxon>
        <taxon>Neopterygii</taxon>
        <taxon>Teleostei</taxon>
        <taxon>Neoteleostei</taxon>
        <taxon>Acanthomorphata</taxon>
        <taxon>Eupercaria</taxon>
        <taxon>Tetraodontiformes</taxon>
        <taxon>Molidae</taxon>
        <taxon>Mola</taxon>
    </lineage>
</organism>
<evidence type="ECO:0000259" key="11">
    <source>
        <dbReference type="PROSITE" id="PS51844"/>
    </source>
</evidence>
<evidence type="ECO:0008006" key="14">
    <source>
        <dbReference type="Google" id="ProtNLM"/>
    </source>
</evidence>
<dbReference type="GO" id="GO:0000146">
    <property type="term" value="F:microfilament motor activity"/>
    <property type="evidence" value="ECO:0007669"/>
    <property type="project" value="TreeGrafter"/>
</dbReference>
<keyword evidence="4" id="KW-0175">Coiled coil</keyword>
<dbReference type="InterPro" id="IPR027417">
    <property type="entry name" value="P-loop_NTPase"/>
</dbReference>
<dbReference type="SUPFAM" id="SSF50084">
    <property type="entry name" value="Myosin S1 fragment, N-terminal domain"/>
    <property type="match status" value="1"/>
</dbReference>
<dbReference type="SUPFAM" id="SSF52540">
    <property type="entry name" value="P-loop containing nucleoside triphosphate hydrolases"/>
    <property type="match status" value="1"/>
</dbReference>
<proteinExistence type="inferred from homology"/>
<keyword evidence="5 8" id="KW-0518">Myosin</keyword>
<dbReference type="GO" id="GO:0016460">
    <property type="term" value="C:myosin II complex"/>
    <property type="evidence" value="ECO:0007669"/>
    <property type="project" value="TreeGrafter"/>
</dbReference>
<dbReference type="PROSITE" id="PS50096">
    <property type="entry name" value="IQ"/>
    <property type="match status" value="1"/>
</dbReference>
<dbReference type="Gene3D" id="1.20.120.720">
    <property type="entry name" value="Myosin VI head, motor domain, U50 subdomain"/>
    <property type="match status" value="1"/>
</dbReference>
<dbReference type="Gene3D" id="1.20.58.530">
    <property type="match status" value="1"/>
</dbReference>
<accession>A0A3Q3X6K5</accession>
<evidence type="ECO:0000256" key="2">
    <source>
        <dbReference type="ARBA" id="ARBA00022741"/>
    </source>
</evidence>
<dbReference type="InterPro" id="IPR036961">
    <property type="entry name" value="Kinesin_motor_dom_sf"/>
</dbReference>
<keyword evidence="3 8" id="KW-0067">ATP-binding</keyword>
<feature type="domain" description="Myosin N-terminal SH3-like" evidence="11">
    <location>
        <begin position="29"/>
        <end position="78"/>
    </location>
</feature>
<feature type="compositionally biased region" description="Basic and acidic residues" evidence="9">
    <location>
        <begin position="1838"/>
        <end position="1854"/>
    </location>
</feature>
<feature type="region of interest" description="Disordered" evidence="9">
    <location>
        <begin position="1832"/>
        <end position="1854"/>
    </location>
</feature>
<dbReference type="Gene3D" id="1.20.5.340">
    <property type="match status" value="5"/>
</dbReference>
<dbReference type="GO" id="GO:0005516">
    <property type="term" value="F:calmodulin binding"/>
    <property type="evidence" value="ECO:0007669"/>
    <property type="project" value="UniProtKB-KW"/>
</dbReference>
<evidence type="ECO:0000313" key="12">
    <source>
        <dbReference type="Ensembl" id="ENSMMOP00000026643.1"/>
    </source>
</evidence>
<evidence type="ECO:0000256" key="6">
    <source>
        <dbReference type="ARBA" id="ARBA00023175"/>
    </source>
</evidence>
<dbReference type="InterPro" id="IPR001609">
    <property type="entry name" value="Myosin_head_motor_dom-like"/>
</dbReference>
<dbReference type="InterPro" id="IPR008989">
    <property type="entry name" value="Myosin_S1_N"/>
</dbReference>
<sequence length="1932" mass="222936">MCQKCSLEIKYLFLENDFHNSGVAQADWAAKKMMWVPSEREGFEPASVKEEKGDKVLVELSNGQKVTVNKDEIQKMNPPKFSKVEDMAALTFLNEASVLHNLRERYFSSLIYTYSGLFCVVVNPYKMLPIYSEKIIDMYKGKKRHEVPPHIYSITDNAYRNMMQDREDQSILCTGESGAGKTENTKKVIQYLAVIASSHKGKKEANPGELEKQLLQANPILEAFGNAKTIKNDNSSRFGKFIKLNFDVTGYIVGANIDTYLLEKSRCIRQANTERAFHIFYYMVAGAKDKQREELLLEDFSSYRFLMAGHVEIPGQEDDLMFDETMEAMEIMGFTEEERIGMLKVVSTVLQLGNIKFEKERNSEQATMPDNTAAQKVCHLQGINVTDFTRAILTPRIKVGREVVQKAQTKQQADFAVEALAKAMYERLFRWILARVNKTLDKSKRQSSSFLGILDIAGFEIFEDNSFEQLCINYTNERLQQLFNHTMFILEQEEYKREGIEWNFIDFGLDLLPCIELIERPNNPPGILALLDEECWFPKATDISFVDKLLNTHTGHVKFSKPKQHKDKLIFSILHYAGKVDYNAANWLTKNMDPLNDNVTALLNNSSSSFIQDMWKDADRVVGLETMNKMSESSGPTKSKKGMFRTVGQLYKESLSKLMTTLNNTQPNFVRCIIPNHEKRAGKMDSYLVLEQLRCNGVLEGIRICRQGFPNRIVFQEFRQRYEILAANAIPKGFMDGKQACCLMVKHLELDTNLYRIGQSKMFFRTGVLAHLEEERDLKLTVVIIAFQAQARGFLARKAFSKRQQQLSAMKVIQRNCACYLKLKNWQWWRLFTKVKPLLQVTRQEEEMGQKEEELKAAKEMAAKAEAELKDISQKHTQLIEERAQLESKLQAETELYAEAEEMRVRLEAKKQELEEVLHEMEARLEEEEDRSLTLQQEKKDMEQQLQLMEAHIMEEEDARQRLQLEKAAVEGKVKKLEEDVLLMEDQNNKLQKERKLMEERMADLSSNLAEEEEKSKNLTKLKAKHESMISDLEVRMKKEEKGRQDTEKAKRKVEAELAELQEQHADLQAQLAELRAQLAAKEEELQATQAHLEEESNQRGLAVKRIRELEALISELQEDLEEERAARAKVEAARRDLGEELDALRTELEDSLDTTAAQQELRAKREQEVALLKKAMEEEGRNHEAQIQDLRQKHSQAVEELSEQLDQAKRVRAGLEKAKQALEKESADLSADLRSLASAKQDVEHKKKKVEGQLNDLHSRFNESERQRTELSERVSKMTVELESVTSLLNEAEGKDIKLSKDVSALNSQLQDAQELLSEETRQKLNLSGRLRQMEEDRNSLIEQLEEETEAKRAVERQASSLNAQLSDYRKKLDEMSGTVELLEEGKKRLQRDLEAANSEYEEKASAHDKLEKSRGRLQQELEDVLMDLDSQRQLVSNLEKKQKKFDQMLAEERAVSSKFAEERDRAEAEAREKETRLLALTRALDENQNTLEEAEKTVKALRAEMEDLISSKDVHDLEKAKRNLEAIVEEMRTQMEELEDELQFAEDAKLRLEVNGQALKAQHERELHGRDEMGEEKRKQLLKQVRELEAELEEERKQRGQALGGKKKLEGELKDMEDQLEATSRGRDEAIKQLRKIQGQVKELQRELEDSRTAHKEVMASARESERKSKAMEANIIQLHEMLAAAERARKQADAERDELSEELASNSTGKSLMSDEKRRLDMRISQLEEELEEEQINVESLNERLRKKLAAERSSSQSREGSRQQLEKQNRALKAKLQETEGQGRSKLKSSIAALEAKLREVEEQLEIESRERQANARNLRQREKKLKDLSFQMEDERKQAQQYKDQAEKGNARVKQLKHQLEEAEEEAQRVAAARRKLQRELEEASEANDTLGREVASLRSKLRYVCEVGGAARNCKYMEDVNIKTIL</sequence>